<dbReference type="Pfam" id="PF07705">
    <property type="entry name" value="CARDB"/>
    <property type="match status" value="1"/>
</dbReference>
<evidence type="ECO:0000259" key="5">
    <source>
        <dbReference type="Pfam" id="PF07705"/>
    </source>
</evidence>
<dbReference type="Pfam" id="PF13620">
    <property type="entry name" value="CarboxypepD_reg"/>
    <property type="match status" value="1"/>
</dbReference>
<feature type="compositionally biased region" description="Acidic residues" evidence="4">
    <location>
        <begin position="386"/>
        <end position="396"/>
    </location>
</feature>
<evidence type="ECO:0000256" key="4">
    <source>
        <dbReference type="SAM" id="MobiDB-lite"/>
    </source>
</evidence>
<dbReference type="PANTHER" id="PTHR22847">
    <property type="entry name" value="WD40 REPEAT PROTEIN"/>
    <property type="match status" value="1"/>
</dbReference>
<accession>A0A7G9Y6X1</accession>
<keyword evidence="1" id="KW-0853">WD repeat</keyword>
<dbReference type="Gene3D" id="2.130.10.10">
    <property type="entry name" value="YVTN repeat-like/Quinoprotein amine dehydrogenase"/>
    <property type="match status" value="2"/>
</dbReference>
<dbReference type="GO" id="GO:0005509">
    <property type="term" value="F:calcium ion binding"/>
    <property type="evidence" value="ECO:0007669"/>
    <property type="project" value="InterPro"/>
</dbReference>
<dbReference type="SUPFAM" id="SSF103647">
    <property type="entry name" value="TSP type-3 repeat"/>
    <property type="match status" value="1"/>
</dbReference>
<sequence length="1233" mass="135446">MMRNNATVAASVVAVLLFVGAGWASAAVITVDKSGEHMIALEGSESSLVKAGDMSLLWKNETGWAYSVDISSDGNYVVAGSGKNLYLFDKTGDLTWNKSMGDYVYSVAISSDGNYVVAGSGNSVYYFDKYGNRLWKHDTTDLISSVGVSDDGNNVAFTSYDGYVYYFDKTGFLWQYETTNPPSTVSMSGDGGEIAVGCYEWVYYFDIFGFVWDYEIDGLDSSEISISDDGEYVAIASGWGSSYYFDKDKNILWEFEPEQCGNSVKVSSDGEYVVLGSGSWGGGNGWVYYFSKDSNIPIWENKTFQCVGSVDISSDGEYVVAGSHPTWTLYYFNNTGGLLFDYPIWVESAKMSGDGKYIVAAGSGWDEDDGERKECVYFFGPATGDSDGDGVPDDMDNCPNTPNPGQEDSDEDGVGDACDKSDLILTDIWWDKENPKIGDEVTFSYTVENRGAADTSTEFNNILYIDSERWDLSARGSLAAGESKDRFFTHTWTATAGDHTIEVVADGFGEIDEGDETNNASIKTLEIVNLEGWVISDNTGDGIYNATVTISPRGMTATTSPNGYYSFKLLPEGEYTITSNKQGYTFDSVTAIVSNDAAATAPTIIGHIDRSIINAEIFQEPKIEELYGSYVVGDRVPEITYMIKNTGNIKHTFYAGYSVRDAYNKFWDAPYEAITLNPGETKEITLSWEVQNDASLGYYDVIIAVWATQQLTYLYDDLDRKEYENVFNVIPGDISVPGWYLMSSDQTVDVGGLYYTAIPAYNPSLVNKSWLILNEAGEVEQDWETYKHAAEAAAIASWITPATANDLREVQNNLTKFTDFSLLAKVVLWIRDTGSWLLGKFALMAVTGGGSLAKDMPLKDAVDVAAKEIAEEVRDKLIDEITEMPELTEKKIKAIMWNVAVSNVKSAANNLSVAAEVVENHEENAPWRYIEAHSYYTNYKEGAIKGCTNMNLTTGLQPGSDFIPQITDVTKSAIEGASGGIIDFNELELLDAISDLDAVINSAIVQRKYVEMFEEMEMEFNESAKQLQEAALKSPKTKGSIKCPANIHVYDYQGRHVGLNASGGVDLEIPGAYYTGPDSEPESIVIFGQSEDIIFKIGALDAGEFNFTLAQSTETKTTTVTYLDVPITETTVATVDVSEANPTYLMDIDDDGDATPEDTIEPDSIEIITVFPYDHDRDGIVEDDIDDLIMATDAYLGFNTISEYDHDGDGIVEDDIDDLIMATDAYLGFITCE</sequence>
<evidence type="ECO:0000256" key="3">
    <source>
        <dbReference type="ARBA" id="ARBA00022737"/>
    </source>
</evidence>
<dbReference type="InterPro" id="IPR001680">
    <property type="entry name" value="WD40_rpt"/>
</dbReference>
<dbReference type="InterPro" id="IPR011047">
    <property type="entry name" value="Quinoprotein_ADH-like_sf"/>
</dbReference>
<dbReference type="EMBL" id="MT631186">
    <property type="protein sequence ID" value="QNO46358.1"/>
    <property type="molecule type" value="Genomic_DNA"/>
</dbReference>
<dbReference type="SMART" id="SM00564">
    <property type="entry name" value="PQQ"/>
    <property type="match status" value="4"/>
</dbReference>
<dbReference type="SUPFAM" id="SSF50998">
    <property type="entry name" value="Quinoprotein alcohol dehydrogenase-like"/>
    <property type="match status" value="1"/>
</dbReference>
<dbReference type="InterPro" id="IPR015943">
    <property type="entry name" value="WD40/YVTN_repeat-like_dom_sf"/>
</dbReference>
<dbReference type="InterPro" id="IPR018391">
    <property type="entry name" value="PQQ_b-propeller_rpt"/>
</dbReference>
<dbReference type="Pfam" id="PF02412">
    <property type="entry name" value="TSP_3"/>
    <property type="match status" value="1"/>
</dbReference>
<feature type="domain" description="CARDB" evidence="5">
    <location>
        <begin position="421"/>
        <end position="521"/>
    </location>
</feature>
<dbReference type="Gene3D" id="2.60.40.10">
    <property type="entry name" value="Immunoglobulins"/>
    <property type="match status" value="1"/>
</dbReference>
<dbReference type="AlphaFoldDB" id="A0A7G9Y6X1"/>
<dbReference type="EMBL" id="MT630860">
    <property type="protein sequence ID" value="QNO43755.1"/>
    <property type="molecule type" value="Genomic_DNA"/>
</dbReference>
<dbReference type="SMART" id="SM00320">
    <property type="entry name" value="WD40"/>
    <property type="match status" value="5"/>
</dbReference>
<reference evidence="7" key="1">
    <citation type="submission" date="2020-06" db="EMBL/GenBank/DDBJ databases">
        <title>Unique genomic features of the anaerobic methanotrophic archaea.</title>
        <authorList>
            <person name="Chadwick G.L."/>
            <person name="Skennerton C.T."/>
            <person name="Laso-Perez R."/>
            <person name="Leu A.O."/>
            <person name="Speth D.R."/>
            <person name="Yu H."/>
            <person name="Morgan-Lang C."/>
            <person name="Hatzenpichler R."/>
            <person name="Goudeau D."/>
            <person name="Malmstrom R."/>
            <person name="Brazelton W.J."/>
            <person name="Woyke T."/>
            <person name="Hallam S.J."/>
            <person name="Tyson G.W."/>
            <person name="Wegener G."/>
            <person name="Boetius A."/>
            <person name="Orphan V."/>
        </authorList>
    </citation>
    <scope>NUCLEOTIDE SEQUENCE</scope>
</reference>
<dbReference type="InterPro" id="IPR013783">
    <property type="entry name" value="Ig-like_fold"/>
</dbReference>
<name>A0A7G9Y6X1_9EURY</name>
<evidence type="ECO:0000259" key="6">
    <source>
        <dbReference type="Pfam" id="PF13360"/>
    </source>
</evidence>
<dbReference type="EMBL" id="MT630871">
    <property type="protein sequence ID" value="QNO43855.1"/>
    <property type="molecule type" value="Genomic_DNA"/>
</dbReference>
<dbReference type="Gene3D" id="2.60.40.1120">
    <property type="entry name" value="Carboxypeptidase-like, regulatory domain"/>
    <property type="match status" value="1"/>
</dbReference>
<organism evidence="7">
    <name type="scientific">Candidatus Methanogaster sp. ANME-2c ERB4</name>
    <dbReference type="NCBI Taxonomy" id="2759911"/>
    <lineage>
        <taxon>Archaea</taxon>
        <taxon>Methanobacteriati</taxon>
        <taxon>Methanobacteriota</taxon>
        <taxon>Stenosarchaea group</taxon>
        <taxon>Methanomicrobia</taxon>
        <taxon>Methanosarcinales</taxon>
        <taxon>ANME-2 cluster</taxon>
        <taxon>Candidatus Methanogasteraceae</taxon>
        <taxon>Candidatus Methanogaster</taxon>
    </lineage>
</organism>
<evidence type="ECO:0000313" key="8">
    <source>
        <dbReference type="EMBL" id="QNO43855.1"/>
    </source>
</evidence>
<protein>
    <submittedName>
        <fullName evidence="7">Uncharacterized protein</fullName>
    </submittedName>
</protein>
<dbReference type="InterPro" id="IPR011635">
    <property type="entry name" value="CARDB"/>
</dbReference>
<dbReference type="Pfam" id="PF13360">
    <property type="entry name" value="PQQ_2"/>
    <property type="match status" value="1"/>
</dbReference>
<dbReference type="InterPro" id="IPR003367">
    <property type="entry name" value="Thrombospondin_3-like_rpt"/>
</dbReference>
<keyword evidence="3" id="KW-0677">Repeat</keyword>
<dbReference type="SUPFAM" id="SSF82171">
    <property type="entry name" value="DPP6 N-terminal domain-like"/>
    <property type="match status" value="1"/>
</dbReference>
<feature type="domain" description="Pyrrolo-quinoline quinone repeat" evidence="6">
    <location>
        <begin position="55"/>
        <end position="188"/>
    </location>
</feature>
<dbReference type="PANTHER" id="PTHR22847:SF637">
    <property type="entry name" value="WD REPEAT DOMAIN 5B"/>
    <property type="match status" value="1"/>
</dbReference>
<evidence type="ECO:0000256" key="1">
    <source>
        <dbReference type="ARBA" id="ARBA00022574"/>
    </source>
</evidence>
<dbReference type="InterPro" id="IPR002372">
    <property type="entry name" value="PQQ_rpt_dom"/>
</dbReference>
<evidence type="ECO:0000256" key="2">
    <source>
        <dbReference type="ARBA" id="ARBA00022729"/>
    </source>
</evidence>
<evidence type="ECO:0000313" key="7">
    <source>
        <dbReference type="EMBL" id="QNO43755.1"/>
    </source>
</evidence>
<feature type="region of interest" description="Disordered" evidence="4">
    <location>
        <begin position="383"/>
        <end position="416"/>
    </location>
</feature>
<dbReference type="GO" id="GO:0007155">
    <property type="term" value="P:cell adhesion"/>
    <property type="evidence" value="ECO:0007669"/>
    <property type="project" value="InterPro"/>
</dbReference>
<keyword evidence="2" id="KW-0732">Signal</keyword>
<evidence type="ECO:0000313" key="9">
    <source>
        <dbReference type="EMBL" id="QNO46358.1"/>
    </source>
</evidence>
<dbReference type="InterPro" id="IPR028974">
    <property type="entry name" value="TSP_type-3_rpt"/>
</dbReference>
<proteinExistence type="predicted"/>
<gene>
    <name evidence="7" type="ORF">ALLGJMBF_00007</name>
    <name evidence="8" type="ORF">BPHBHLNA_00001</name>
    <name evidence="9" type="ORF">KJPMONCH_00007</name>
</gene>